<dbReference type="AlphaFoldDB" id="A2EWD5"/>
<accession>A2EWD5</accession>
<evidence type="ECO:0000313" key="3">
    <source>
        <dbReference type="Proteomes" id="UP000001542"/>
    </source>
</evidence>
<evidence type="ECO:0000256" key="1">
    <source>
        <dbReference type="SAM" id="Coils"/>
    </source>
</evidence>
<keyword evidence="1" id="KW-0175">Coiled coil</keyword>
<keyword evidence="3" id="KW-1185">Reference proteome</keyword>
<dbReference type="KEGG" id="tva:4760879"/>
<sequence>MKRATSSLFPRRNDIVLPPAFQKGYKPSALASPKDINGYKATTRQVQTALKKRIPPRVLKEAQEKEEIHQWLENENATAIEVLERLSKSCSSYANLCKFAAEELSMAYTSAKSQSLIDLESKSKLDFANAEVEYQKLLTTSNKARDENKQLKKQIEKKRQNLDTLNTEVTHLNEIMKDHPYIEQKSGSHLVKMEEIKQKTTHFSEDEYKALWEEQIRLEKEIEENERKLQELQNTQLQCIHTKAVELVKRSQRYNSSYM</sequence>
<gene>
    <name evidence="2" type="ORF">TVAG_143390</name>
</gene>
<name>A2EWD5_TRIV3</name>
<dbReference type="InParanoid" id="A2EWD5"/>
<dbReference type="EMBL" id="DS113517">
    <property type="protein sequence ID" value="EAY03039.1"/>
    <property type="molecule type" value="Genomic_DNA"/>
</dbReference>
<feature type="coiled-coil region" evidence="1">
    <location>
        <begin position="134"/>
        <end position="175"/>
    </location>
</feature>
<dbReference type="VEuPathDB" id="TrichDB:TVAG_143390"/>
<protein>
    <submittedName>
        <fullName evidence="2">Uncharacterized protein</fullName>
    </submittedName>
</protein>
<organism evidence="2 3">
    <name type="scientific">Trichomonas vaginalis (strain ATCC PRA-98 / G3)</name>
    <dbReference type="NCBI Taxonomy" id="412133"/>
    <lineage>
        <taxon>Eukaryota</taxon>
        <taxon>Metamonada</taxon>
        <taxon>Parabasalia</taxon>
        <taxon>Trichomonadida</taxon>
        <taxon>Trichomonadidae</taxon>
        <taxon>Trichomonas</taxon>
    </lineage>
</organism>
<dbReference type="SMR" id="A2EWD5"/>
<dbReference type="Proteomes" id="UP000001542">
    <property type="component" value="Unassembled WGS sequence"/>
</dbReference>
<dbReference type="VEuPathDB" id="TrichDB:TVAGG3_0353430"/>
<reference evidence="2" key="1">
    <citation type="submission" date="2006-10" db="EMBL/GenBank/DDBJ databases">
        <authorList>
            <person name="Amadeo P."/>
            <person name="Zhao Q."/>
            <person name="Wortman J."/>
            <person name="Fraser-Liggett C."/>
            <person name="Carlton J."/>
        </authorList>
    </citation>
    <scope>NUCLEOTIDE SEQUENCE</scope>
    <source>
        <strain evidence="2">G3</strain>
    </source>
</reference>
<evidence type="ECO:0000313" key="2">
    <source>
        <dbReference type="EMBL" id="EAY03039.1"/>
    </source>
</evidence>
<proteinExistence type="predicted"/>
<reference evidence="2" key="2">
    <citation type="journal article" date="2007" name="Science">
        <title>Draft genome sequence of the sexually transmitted pathogen Trichomonas vaginalis.</title>
        <authorList>
            <person name="Carlton J.M."/>
            <person name="Hirt R.P."/>
            <person name="Silva J.C."/>
            <person name="Delcher A.L."/>
            <person name="Schatz M."/>
            <person name="Zhao Q."/>
            <person name="Wortman J.R."/>
            <person name="Bidwell S.L."/>
            <person name="Alsmark U.C.M."/>
            <person name="Besteiro S."/>
            <person name="Sicheritz-Ponten T."/>
            <person name="Noel C.J."/>
            <person name="Dacks J.B."/>
            <person name="Foster P.G."/>
            <person name="Simillion C."/>
            <person name="Van de Peer Y."/>
            <person name="Miranda-Saavedra D."/>
            <person name="Barton G.J."/>
            <person name="Westrop G.D."/>
            <person name="Mueller S."/>
            <person name="Dessi D."/>
            <person name="Fiori P.L."/>
            <person name="Ren Q."/>
            <person name="Paulsen I."/>
            <person name="Zhang H."/>
            <person name="Bastida-Corcuera F.D."/>
            <person name="Simoes-Barbosa A."/>
            <person name="Brown M.T."/>
            <person name="Hayes R.D."/>
            <person name="Mukherjee M."/>
            <person name="Okumura C.Y."/>
            <person name="Schneider R."/>
            <person name="Smith A.J."/>
            <person name="Vanacova S."/>
            <person name="Villalvazo M."/>
            <person name="Haas B.J."/>
            <person name="Pertea M."/>
            <person name="Feldblyum T.V."/>
            <person name="Utterback T.R."/>
            <person name="Shu C.L."/>
            <person name="Osoegawa K."/>
            <person name="de Jong P.J."/>
            <person name="Hrdy I."/>
            <person name="Horvathova L."/>
            <person name="Zubacova Z."/>
            <person name="Dolezal P."/>
            <person name="Malik S.B."/>
            <person name="Logsdon J.M. Jr."/>
            <person name="Henze K."/>
            <person name="Gupta A."/>
            <person name="Wang C.C."/>
            <person name="Dunne R.L."/>
            <person name="Upcroft J.A."/>
            <person name="Upcroft P."/>
            <person name="White O."/>
            <person name="Salzberg S.L."/>
            <person name="Tang P."/>
            <person name="Chiu C.-H."/>
            <person name="Lee Y.-S."/>
            <person name="Embley T.M."/>
            <person name="Coombs G.H."/>
            <person name="Mottram J.C."/>
            <person name="Tachezy J."/>
            <person name="Fraser-Liggett C.M."/>
            <person name="Johnson P.J."/>
        </authorList>
    </citation>
    <scope>NUCLEOTIDE SEQUENCE [LARGE SCALE GENOMIC DNA]</scope>
    <source>
        <strain evidence="2">G3</strain>
    </source>
</reference>
<dbReference type="RefSeq" id="XP_001315262.1">
    <property type="nucleotide sequence ID" value="XM_001315227.1"/>
</dbReference>